<sequence>MHSDRQRRDVAILLTPHREGPCAPLPSASDPPTHPPSGPSESFENPKRLWLRVTINTFTVKNNDGVDAGRAGVPRRLGRAGLASRLRARSIAPRAPARRGRTAPPPPVLASRRSPCAALSAAPACPAPAHYYPQRSIHGMALNFICLPELYEIHHSVNYTLIFLTREDEFFSLKVQ</sequence>
<accession>A0A4C1TG47</accession>
<evidence type="ECO:0000313" key="2">
    <source>
        <dbReference type="EMBL" id="GBP12418.1"/>
    </source>
</evidence>
<comment type="caution">
    <text evidence="2">The sequence shown here is derived from an EMBL/GenBank/DDBJ whole genome shotgun (WGS) entry which is preliminary data.</text>
</comment>
<dbReference type="AlphaFoldDB" id="A0A4C1TG47"/>
<feature type="compositionally biased region" description="Basic and acidic residues" evidence="1">
    <location>
        <begin position="1"/>
        <end position="20"/>
    </location>
</feature>
<protein>
    <submittedName>
        <fullName evidence="2">Uncharacterized protein</fullName>
    </submittedName>
</protein>
<feature type="region of interest" description="Disordered" evidence="1">
    <location>
        <begin position="1"/>
        <end position="46"/>
    </location>
</feature>
<gene>
    <name evidence="2" type="ORF">EVAR_75832_1</name>
</gene>
<proteinExistence type="predicted"/>
<feature type="region of interest" description="Disordered" evidence="1">
    <location>
        <begin position="88"/>
        <end position="110"/>
    </location>
</feature>
<dbReference type="Proteomes" id="UP000299102">
    <property type="component" value="Unassembled WGS sequence"/>
</dbReference>
<reference evidence="2 3" key="1">
    <citation type="journal article" date="2019" name="Commun. Biol.">
        <title>The bagworm genome reveals a unique fibroin gene that provides high tensile strength.</title>
        <authorList>
            <person name="Kono N."/>
            <person name="Nakamura H."/>
            <person name="Ohtoshi R."/>
            <person name="Tomita M."/>
            <person name="Numata K."/>
            <person name="Arakawa K."/>
        </authorList>
    </citation>
    <scope>NUCLEOTIDE SEQUENCE [LARGE SCALE GENOMIC DNA]</scope>
</reference>
<keyword evidence="3" id="KW-1185">Reference proteome</keyword>
<evidence type="ECO:0000313" key="3">
    <source>
        <dbReference type="Proteomes" id="UP000299102"/>
    </source>
</evidence>
<evidence type="ECO:0000256" key="1">
    <source>
        <dbReference type="SAM" id="MobiDB-lite"/>
    </source>
</evidence>
<dbReference type="EMBL" id="BGZK01000051">
    <property type="protein sequence ID" value="GBP12418.1"/>
    <property type="molecule type" value="Genomic_DNA"/>
</dbReference>
<organism evidence="2 3">
    <name type="scientific">Eumeta variegata</name>
    <name type="common">Bagworm moth</name>
    <name type="synonym">Eumeta japonica</name>
    <dbReference type="NCBI Taxonomy" id="151549"/>
    <lineage>
        <taxon>Eukaryota</taxon>
        <taxon>Metazoa</taxon>
        <taxon>Ecdysozoa</taxon>
        <taxon>Arthropoda</taxon>
        <taxon>Hexapoda</taxon>
        <taxon>Insecta</taxon>
        <taxon>Pterygota</taxon>
        <taxon>Neoptera</taxon>
        <taxon>Endopterygota</taxon>
        <taxon>Lepidoptera</taxon>
        <taxon>Glossata</taxon>
        <taxon>Ditrysia</taxon>
        <taxon>Tineoidea</taxon>
        <taxon>Psychidae</taxon>
        <taxon>Oiketicinae</taxon>
        <taxon>Eumeta</taxon>
    </lineage>
</organism>
<name>A0A4C1TG47_EUMVA</name>